<accession>A0ABP3UVL0</accession>
<gene>
    <name evidence="1" type="ORF">GCM10008906_27010</name>
</gene>
<protein>
    <submittedName>
        <fullName evidence="1">EcsC family protein</fullName>
    </submittedName>
</protein>
<dbReference type="EMBL" id="BAAACG010000010">
    <property type="protein sequence ID" value="GAA0743349.1"/>
    <property type="molecule type" value="Genomic_DNA"/>
</dbReference>
<dbReference type="RefSeq" id="WP_343762245.1">
    <property type="nucleotide sequence ID" value="NZ_BAAACG010000010.1"/>
</dbReference>
<evidence type="ECO:0000313" key="2">
    <source>
        <dbReference type="Proteomes" id="UP001501510"/>
    </source>
</evidence>
<dbReference type="PANTHER" id="PTHR41260:SF1">
    <property type="entry name" value="PROTEIN ECSC"/>
    <property type="match status" value="1"/>
</dbReference>
<name>A0ABP3UVL0_9CLOT</name>
<comment type="caution">
    <text evidence="1">The sequence shown here is derived from an EMBL/GenBank/DDBJ whole genome shotgun (WGS) entry which is preliminary data.</text>
</comment>
<organism evidence="1 2">
    <name type="scientific">Clostridium oceanicum</name>
    <dbReference type="NCBI Taxonomy" id="1543"/>
    <lineage>
        <taxon>Bacteria</taxon>
        <taxon>Bacillati</taxon>
        <taxon>Bacillota</taxon>
        <taxon>Clostridia</taxon>
        <taxon>Eubacteriales</taxon>
        <taxon>Clostridiaceae</taxon>
        <taxon>Clostridium</taxon>
    </lineage>
</organism>
<sequence length="237" mass="27465">MDIYEIEAMRELKSWQKKMSKKPSIIDKTTKSMQGKFNSFIPEKAHRIITASIKSMTKVVILGSEFVSKPPLKMVNLKYREDLVRDKIDSYRKTAATTGAGTGFGGIVLGMADFPILLSIKIKFLFDVASIYGFDVKDYRERLYILYIFQLAFSSQEKRNEIYYKILNWDSYVKTLPINKDDFNWREFQQEYRDYMDIAKMLQLVPGIGAVVGAYANYKLVSKLGETAMNSYRVRIL</sequence>
<proteinExistence type="predicted"/>
<keyword evidence="2" id="KW-1185">Reference proteome</keyword>
<reference evidence="2" key="1">
    <citation type="journal article" date="2019" name="Int. J. Syst. Evol. Microbiol.">
        <title>The Global Catalogue of Microorganisms (GCM) 10K type strain sequencing project: providing services to taxonomists for standard genome sequencing and annotation.</title>
        <authorList>
            <consortium name="The Broad Institute Genomics Platform"/>
            <consortium name="The Broad Institute Genome Sequencing Center for Infectious Disease"/>
            <person name="Wu L."/>
            <person name="Ma J."/>
        </authorList>
    </citation>
    <scope>NUCLEOTIDE SEQUENCE [LARGE SCALE GENOMIC DNA]</scope>
    <source>
        <strain evidence="2">JCM 1407</strain>
    </source>
</reference>
<dbReference type="Pfam" id="PF12787">
    <property type="entry name" value="EcsC"/>
    <property type="match status" value="1"/>
</dbReference>
<evidence type="ECO:0000313" key="1">
    <source>
        <dbReference type="EMBL" id="GAA0743349.1"/>
    </source>
</evidence>
<dbReference type="PANTHER" id="PTHR41260">
    <property type="entry name" value="PROTEIN ECSC"/>
    <property type="match status" value="1"/>
</dbReference>
<dbReference type="InterPro" id="IPR024787">
    <property type="entry name" value="EcsC"/>
</dbReference>
<dbReference type="Proteomes" id="UP001501510">
    <property type="component" value="Unassembled WGS sequence"/>
</dbReference>